<dbReference type="Proteomes" id="UP000239814">
    <property type="component" value="Chromosome"/>
</dbReference>
<dbReference type="AlphaFoldDB" id="A0A2S0KDG0"/>
<reference evidence="2 3" key="1">
    <citation type="submission" date="2018-03" db="EMBL/GenBank/DDBJ databases">
        <title>Characteristics and genome of n-alkane degrading marine bacteria Gordonia iterans isolated from crude oil contaminated in Tae-an, South Korea.</title>
        <authorList>
            <person name="Lee S.-S."/>
            <person name="Kim H."/>
        </authorList>
    </citation>
    <scope>NUCLEOTIDE SEQUENCE [LARGE SCALE GENOMIC DNA]</scope>
    <source>
        <strain evidence="2 3">Co17</strain>
    </source>
</reference>
<organism evidence="2 3">
    <name type="scientific">Gordonia iterans</name>
    <dbReference type="NCBI Taxonomy" id="1004901"/>
    <lineage>
        <taxon>Bacteria</taxon>
        <taxon>Bacillati</taxon>
        <taxon>Actinomycetota</taxon>
        <taxon>Actinomycetes</taxon>
        <taxon>Mycobacteriales</taxon>
        <taxon>Gordoniaceae</taxon>
        <taxon>Gordonia</taxon>
    </lineage>
</organism>
<evidence type="ECO:0000313" key="2">
    <source>
        <dbReference type="EMBL" id="AVL99685.1"/>
    </source>
</evidence>
<evidence type="ECO:0000313" key="3">
    <source>
        <dbReference type="Proteomes" id="UP000239814"/>
    </source>
</evidence>
<keyword evidence="3" id="KW-1185">Reference proteome</keyword>
<dbReference type="RefSeq" id="WP_105941420.1">
    <property type="nucleotide sequence ID" value="NZ_CP027433.1"/>
</dbReference>
<keyword evidence="1" id="KW-0812">Transmembrane</keyword>
<accession>A0A2S0KDG0</accession>
<keyword evidence="1" id="KW-0472">Membrane</keyword>
<dbReference type="InterPro" id="IPR024495">
    <property type="entry name" value="DUF2771"/>
</dbReference>
<protein>
    <submittedName>
        <fullName evidence="2">DUF2771 domain-containing protein</fullName>
    </submittedName>
</protein>
<evidence type="ECO:0000256" key="1">
    <source>
        <dbReference type="SAM" id="Phobius"/>
    </source>
</evidence>
<name>A0A2S0KDG0_9ACTN</name>
<dbReference type="KEGG" id="git:C6V83_04730"/>
<gene>
    <name evidence="2" type="ORF">C6V83_04730</name>
</gene>
<proteinExistence type="predicted"/>
<feature type="transmembrane region" description="Helical" evidence="1">
    <location>
        <begin position="12"/>
        <end position="33"/>
    </location>
</feature>
<dbReference type="Pfam" id="PF10969">
    <property type="entry name" value="DUF2771"/>
    <property type="match status" value="1"/>
</dbReference>
<keyword evidence="1" id="KW-1133">Transmembrane helix</keyword>
<dbReference type="OrthoDB" id="4772953at2"/>
<sequence length="198" mass="21138">MSLQPSDKKTLAITATVVVVAAAIVTVATTLLVRSTPHADPQVSVAAGPHYAQIAPTYFCDVKMADCRPRFLSNEEIAQLPQSQFPVETGQSLTLSVPEDIASGPWELTAIYATPAGIVPKQWWHRSGTTYTQVLESTPERTLLGIEIKPASAVLIDAPDGVESGQGEFLFRGHYSVATAPVGYPGPANRTELPVERG</sequence>
<dbReference type="EMBL" id="CP027433">
    <property type="protein sequence ID" value="AVL99685.1"/>
    <property type="molecule type" value="Genomic_DNA"/>
</dbReference>